<evidence type="ECO:0000313" key="9">
    <source>
        <dbReference type="Proteomes" id="UP000013526"/>
    </source>
</evidence>
<feature type="transmembrane region" description="Helical" evidence="7">
    <location>
        <begin position="88"/>
        <end position="108"/>
    </location>
</feature>
<organism evidence="8 9">
    <name type="scientific">Aeromonas molluscorum 848</name>
    <dbReference type="NCBI Taxonomy" id="1268236"/>
    <lineage>
        <taxon>Bacteria</taxon>
        <taxon>Pseudomonadati</taxon>
        <taxon>Pseudomonadota</taxon>
        <taxon>Gammaproteobacteria</taxon>
        <taxon>Aeromonadales</taxon>
        <taxon>Aeromonadaceae</taxon>
        <taxon>Aeromonas</taxon>
    </lineage>
</organism>
<reference evidence="8 9" key="1">
    <citation type="journal article" date="2013" name="Genome Announc.">
        <title>Draft Genome Sequence of Aeromonas molluscorum Strain 848TT, Isolated from Bivalve Molluscs.</title>
        <authorList>
            <person name="Spataro N."/>
            <person name="Farfan M."/>
            <person name="Albarral V."/>
            <person name="Sanglas A."/>
            <person name="Loren J.G."/>
            <person name="Fuste M.C."/>
            <person name="Bosch E."/>
        </authorList>
    </citation>
    <scope>NUCLEOTIDE SEQUENCE [LARGE SCALE GENOMIC DNA]</scope>
    <source>
        <strain evidence="8 9">848</strain>
    </source>
</reference>
<evidence type="ECO:0000256" key="4">
    <source>
        <dbReference type="ARBA" id="ARBA00022692"/>
    </source>
</evidence>
<dbReference type="PATRIC" id="fig|1268236.3.peg.739"/>
<comment type="subcellular location">
    <subcellularLocation>
        <location evidence="1">Cell inner membrane</location>
        <topology evidence="1">Multi-pass membrane protein</topology>
    </subcellularLocation>
</comment>
<evidence type="ECO:0000256" key="3">
    <source>
        <dbReference type="ARBA" id="ARBA00022475"/>
    </source>
</evidence>
<evidence type="ECO:0000256" key="5">
    <source>
        <dbReference type="ARBA" id="ARBA00022989"/>
    </source>
</evidence>
<evidence type="ECO:0000313" key="8">
    <source>
        <dbReference type="EMBL" id="EOD56421.1"/>
    </source>
</evidence>
<keyword evidence="5 7" id="KW-1133">Transmembrane helix</keyword>
<sequence length="337" mass="35550">MFKRNLPLMVTILVFVVGYLVCLLAFPAFLSTRIICNILTDNAFLGIVAVGMTFVILSGGIDLSVGAVIAFTGVLLAKLIGDLGVSPYLAIPLILLLGAAFGACMGWLIDTLKIPAFIITLAGMFFLRGASFLISEQSLPIDHPTFTYLSGLSWKLAGGGRLSLLALIMLAVVLLGMLLAHRTRFGNNVYAIGGNAASAALMGIPVRQTTIRIYLLSTTLATLAGIVFALYTSAGYPLAAVGVELDAIAAVVIGGTLLSGGVGTVFGSLFGVLIQGLIQTYINFDGTLSSWWTKIIIGVLLFSFIGLQRMLILFSEHRKANKPSPFTRKAPAADASD</sequence>
<keyword evidence="3" id="KW-1003">Cell membrane</keyword>
<keyword evidence="4 7" id="KW-0812">Transmembrane</keyword>
<gene>
    <name evidence="8" type="ORF">G113_03701</name>
</gene>
<dbReference type="PANTHER" id="PTHR32196">
    <property type="entry name" value="ABC TRANSPORTER PERMEASE PROTEIN YPHD-RELATED-RELATED"/>
    <property type="match status" value="1"/>
</dbReference>
<comment type="caution">
    <text evidence="8">The sequence shown here is derived from an EMBL/GenBank/DDBJ whole genome shotgun (WGS) entry which is preliminary data.</text>
</comment>
<protein>
    <submittedName>
        <fullName evidence="8">Inner membrane ABC transporter permease protein YjfF</fullName>
    </submittedName>
</protein>
<accession>R1H7G2</accession>
<evidence type="ECO:0000256" key="2">
    <source>
        <dbReference type="ARBA" id="ARBA00007942"/>
    </source>
</evidence>
<dbReference type="Proteomes" id="UP000013526">
    <property type="component" value="Unassembled WGS sequence"/>
</dbReference>
<dbReference type="InterPro" id="IPR001851">
    <property type="entry name" value="ABC_transp_permease"/>
</dbReference>
<evidence type="ECO:0000256" key="7">
    <source>
        <dbReference type="SAM" id="Phobius"/>
    </source>
</evidence>
<comment type="similarity">
    <text evidence="2">Belongs to the binding-protein-dependent transport system permease family. AraH/RbsC subfamily.</text>
</comment>
<dbReference type="NCBIfam" id="NF008630">
    <property type="entry name" value="PRK11618.1"/>
    <property type="match status" value="1"/>
</dbReference>
<feature type="transmembrane region" description="Helical" evidence="7">
    <location>
        <begin position="114"/>
        <end position="134"/>
    </location>
</feature>
<dbReference type="Pfam" id="PF02653">
    <property type="entry name" value="BPD_transp_2"/>
    <property type="match status" value="1"/>
</dbReference>
<dbReference type="AlphaFoldDB" id="R1H7G2"/>
<evidence type="ECO:0000256" key="6">
    <source>
        <dbReference type="ARBA" id="ARBA00023136"/>
    </source>
</evidence>
<feature type="transmembrane region" description="Helical" evidence="7">
    <location>
        <begin position="6"/>
        <end position="26"/>
    </location>
</feature>
<dbReference type="RefSeq" id="WP_005893660.1">
    <property type="nucleotide sequence ID" value="NZ_AQGQ01000012.1"/>
</dbReference>
<dbReference type="PANTHER" id="PTHR32196:SF63">
    <property type="entry name" value="INNER MEMBRANE ABC TRANSPORTER PERMEASE PROTEIN YJFF"/>
    <property type="match status" value="1"/>
</dbReference>
<feature type="transmembrane region" description="Helical" evidence="7">
    <location>
        <begin position="213"/>
        <end position="232"/>
    </location>
</feature>
<feature type="transmembrane region" description="Helical" evidence="7">
    <location>
        <begin position="290"/>
        <end position="312"/>
    </location>
</feature>
<dbReference type="GO" id="GO:0022857">
    <property type="term" value="F:transmembrane transporter activity"/>
    <property type="evidence" value="ECO:0007669"/>
    <property type="project" value="InterPro"/>
</dbReference>
<dbReference type="CDD" id="cd06579">
    <property type="entry name" value="TM_PBP1_transp_AraH_like"/>
    <property type="match status" value="1"/>
</dbReference>
<dbReference type="OrthoDB" id="5422926at2"/>
<evidence type="ECO:0000256" key="1">
    <source>
        <dbReference type="ARBA" id="ARBA00004429"/>
    </source>
</evidence>
<name>R1H7G2_9GAMM</name>
<keyword evidence="6 7" id="KW-0472">Membrane</keyword>
<proteinExistence type="inferred from homology"/>
<feature type="transmembrane region" description="Helical" evidence="7">
    <location>
        <begin position="162"/>
        <end position="181"/>
    </location>
</feature>
<dbReference type="EMBL" id="AQGQ01000012">
    <property type="protein sequence ID" value="EOD56421.1"/>
    <property type="molecule type" value="Genomic_DNA"/>
</dbReference>
<dbReference type="GO" id="GO:0005886">
    <property type="term" value="C:plasma membrane"/>
    <property type="evidence" value="ECO:0007669"/>
    <property type="project" value="UniProtKB-SubCell"/>
</dbReference>
<feature type="transmembrane region" description="Helical" evidence="7">
    <location>
        <begin position="63"/>
        <end position="81"/>
    </location>
</feature>
<keyword evidence="9" id="KW-1185">Reference proteome</keyword>